<protein>
    <submittedName>
        <fullName evidence="1">Uncharacterized protein</fullName>
    </submittedName>
</protein>
<organism evidence="1 2">
    <name type="scientific">Gordonia phage Sixama</name>
    <dbReference type="NCBI Taxonomy" id="2653271"/>
    <lineage>
        <taxon>Viruses</taxon>
        <taxon>Duplodnaviria</taxon>
        <taxon>Heunggongvirae</taxon>
        <taxon>Uroviricota</taxon>
        <taxon>Caudoviricetes</taxon>
        <taxon>Sixamavirus</taxon>
        <taxon>Sixamavirus sixama</taxon>
    </lineage>
</organism>
<proteinExistence type="predicted"/>
<dbReference type="RefSeq" id="YP_010648791.1">
    <property type="nucleotide sequence ID" value="NC_070762.1"/>
</dbReference>
<sequence length="229" mass="24716">MARFLETFEVIEGDGTWSNGPQPVDILSQGVTMDTYDICAPEPAPEVPDFDMGADIAPFAIKAYTEVPTRCSPADVEAYVARAMADAAEYTITKVLWSNANGNNTEFYLNGAHVTEVPRTGNVYTQLGKAVHTAYADTPFIKPVIHLGFETAMSLQLSLQNLGLPFVVAPGYPQDAIAVTGPITVRLGTIDTAKSVNPKNNRLQIEATRLAKIEFDPYMAVRVADSTGS</sequence>
<dbReference type="EMBL" id="MN484601">
    <property type="protein sequence ID" value="QGF20261.1"/>
    <property type="molecule type" value="Genomic_DNA"/>
</dbReference>
<dbReference type="KEGG" id="vg:77924250"/>
<reference evidence="1 2" key="1">
    <citation type="submission" date="2019-09" db="EMBL/GenBank/DDBJ databases">
        <authorList>
            <person name="Christie C.A."/>
            <person name="Diallo A.S."/>
            <person name="Dixon Z."/>
            <person name="McIntosh P.M."/>
            <person name="Murthy K.H."/>
            <person name="Rosen M.G."/>
            <person name="Simpson L.M."/>
            <person name="Koustas K."/>
            <person name="Fogarty M.P."/>
            <person name="Molloy S.D."/>
            <person name="Garlena R.A."/>
            <person name="Russell D.A."/>
            <person name="Pope W.H."/>
            <person name="Jacobs-Sera D."/>
            <person name="Hatfull G.F."/>
        </authorList>
    </citation>
    <scope>NUCLEOTIDE SEQUENCE [LARGE SCALE GENOMIC DNA]</scope>
</reference>
<dbReference type="GeneID" id="77924250"/>
<evidence type="ECO:0000313" key="1">
    <source>
        <dbReference type="EMBL" id="QGF20261.1"/>
    </source>
</evidence>
<dbReference type="Proteomes" id="UP000400849">
    <property type="component" value="Segment"/>
</dbReference>
<gene>
    <name evidence="1" type="primary">82</name>
    <name evidence="1" type="ORF">SEA_SIXAMA_82</name>
</gene>
<accession>A0A5Q2F1X7</accession>
<evidence type="ECO:0000313" key="2">
    <source>
        <dbReference type="Proteomes" id="UP000400849"/>
    </source>
</evidence>
<name>A0A5Q2F1X7_9CAUD</name>
<keyword evidence="2" id="KW-1185">Reference proteome</keyword>